<keyword evidence="3" id="KW-0964">Secreted</keyword>
<protein>
    <recommendedName>
        <fullName evidence="7">Lipase domain-containing protein</fullName>
    </recommendedName>
</protein>
<feature type="region of interest" description="Disordered" evidence="6">
    <location>
        <begin position="224"/>
        <end position="265"/>
    </location>
</feature>
<dbReference type="AlphaFoldDB" id="A0AAE1FBG0"/>
<evidence type="ECO:0000256" key="2">
    <source>
        <dbReference type="ARBA" id="ARBA00010701"/>
    </source>
</evidence>
<dbReference type="Gene3D" id="3.40.50.1820">
    <property type="entry name" value="alpha/beta hydrolase"/>
    <property type="match status" value="1"/>
</dbReference>
<dbReference type="GO" id="GO:0004806">
    <property type="term" value="F:triacylglycerol lipase activity"/>
    <property type="evidence" value="ECO:0007669"/>
    <property type="project" value="InterPro"/>
</dbReference>
<dbReference type="InterPro" id="IPR000734">
    <property type="entry name" value="TAG_lipase"/>
</dbReference>
<comment type="subcellular location">
    <subcellularLocation>
        <location evidence="1">Secreted</location>
    </subcellularLocation>
</comment>
<name>A0AAE1FBG0_PETCI</name>
<dbReference type="InterPro" id="IPR013818">
    <property type="entry name" value="Lipase"/>
</dbReference>
<dbReference type="InterPro" id="IPR033906">
    <property type="entry name" value="Lipase_N"/>
</dbReference>
<keyword evidence="9" id="KW-1185">Reference proteome</keyword>
<feature type="region of interest" description="Disordered" evidence="6">
    <location>
        <begin position="781"/>
        <end position="866"/>
    </location>
</feature>
<organism evidence="8 9">
    <name type="scientific">Petrolisthes cinctipes</name>
    <name type="common">Flat porcelain crab</name>
    <dbReference type="NCBI Taxonomy" id="88211"/>
    <lineage>
        <taxon>Eukaryota</taxon>
        <taxon>Metazoa</taxon>
        <taxon>Ecdysozoa</taxon>
        <taxon>Arthropoda</taxon>
        <taxon>Crustacea</taxon>
        <taxon>Multicrustacea</taxon>
        <taxon>Malacostraca</taxon>
        <taxon>Eumalacostraca</taxon>
        <taxon>Eucarida</taxon>
        <taxon>Decapoda</taxon>
        <taxon>Pleocyemata</taxon>
        <taxon>Anomura</taxon>
        <taxon>Galatheoidea</taxon>
        <taxon>Porcellanidae</taxon>
        <taxon>Petrolisthes</taxon>
    </lineage>
</organism>
<feature type="compositionally biased region" description="Low complexity" evidence="6">
    <location>
        <begin position="787"/>
        <end position="826"/>
    </location>
</feature>
<evidence type="ECO:0000313" key="8">
    <source>
        <dbReference type="EMBL" id="KAK3869972.1"/>
    </source>
</evidence>
<evidence type="ECO:0000256" key="3">
    <source>
        <dbReference type="ARBA" id="ARBA00022525"/>
    </source>
</evidence>
<reference evidence="8" key="1">
    <citation type="submission" date="2023-10" db="EMBL/GenBank/DDBJ databases">
        <title>Genome assemblies of two species of porcelain crab, Petrolisthes cinctipes and Petrolisthes manimaculis (Anomura: Porcellanidae).</title>
        <authorList>
            <person name="Angst P."/>
        </authorList>
    </citation>
    <scope>NUCLEOTIDE SEQUENCE</scope>
    <source>
        <strain evidence="8">PB745_01</strain>
        <tissue evidence="8">Gill</tissue>
    </source>
</reference>
<dbReference type="Proteomes" id="UP001286313">
    <property type="component" value="Unassembled WGS sequence"/>
</dbReference>
<dbReference type="SUPFAM" id="SSF53474">
    <property type="entry name" value="alpha/beta-Hydrolases"/>
    <property type="match status" value="1"/>
</dbReference>
<feature type="compositionally biased region" description="Low complexity" evidence="6">
    <location>
        <begin position="163"/>
        <end position="190"/>
    </location>
</feature>
<dbReference type="GO" id="GO:0016042">
    <property type="term" value="P:lipid catabolic process"/>
    <property type="evidence" value="ECO:0007669"/>
    <property type="project" value="TreeGrafter"/>
</dbReference>
<feature type="compositionally biased region" description="Low complexity" evidence="6">
    <location>
        <begin position="142"/>
        <end position="151"/>
    </location>
</feature>
<accession>A0AAE1FBG0</accession>
<dbReference type="EMBL" id="JAWQEG010002743">
    <property type="protein sequence ID" value="KAK3869972.1"/>
    <property type="molecule type" value="Genomic_DNA"/>
</dbReference>
<evidence type="ECO:0000313" key="9">
    <source>
        <dbReference type="Proteomes" id="UP001286313"/>
    </source>
</evidence>
<feature type="domain" description="Lipase" evidence="7">
    <location>
        <begin position="325"/>
        <end position="671"/>
    </location>
</feature>
<keyword evidence="4" id="KW-1015">Disulfide bond</keyword>
<comment type="similarity">
    <text evidence="2 5">Belongs to the AB hydrolase superfamily. Lipase family.</text>
</comment>
<evidence type="ECO:0000256" key="6">
    <source>
        <dbReference type="SAM" id="MobiDB-lite"/>
    </source>
</evidence>
<dbReference type="FunFam" id="3.40.50.1820:FF:000033">
    <property type="entry name" value="Pancreatic triacylglycerol lipase"/>
    <property type="match status" value="1"/>
</dbReference>
<sequence>MVVVMTVVVIVLAKEQQQQHPNQQHQHQQQQYLQHQRQRQQQQYLQRQQQQQQYQQQVLKQEQQLQQQEQQQQPQQQQQYLQQQQEQRQLQQQQYPHQQQQQESQQQEQYLQHQQEQQQQVLKQEQQLQQLIQQQKQYKQQQQQQSHPQQDQQHHHQQEQQQHHQQQQSHHQQDQQQQLPQQQKQKQQQYQQHQQEQQQQVLQQEQQLQQLIQQQKQYKQQQQQSHQQQQQQHQQQQSHQQQDQQHHHQQQKQQEHHEQQQHYEQQDQQFDLFSIMLSGLRELPFIGNVLKAAVHPLYRPFVNPFQPRIRTREGEEEDMEDNMRELCYGELGCLYTDEDFFHPIHRPINLPPNRREEVGVVFTVYTREDMMGTKVEALRSRFLSGTTFTSSRKTKVLIHGFLDHTGVTWMLDMLRSLLEAEDVNVITVDWSGGSQQLYSQATANTRLVALEVAHLINSLKAKLQLDPKHVHIIGHSLGAHTAGYVGQHVEGLGRITGLDPAEPFFQFMPPAVRLDPTDAIFVDVIHTDADSIFNLGTGFGLRQAVGHLDFYPNDGRSQPGCDSLTRIPLTALTDGLSLYEGLDAAQKEFVACHHNRAAKLFTESILSPCPYTAFHCSSYSQYLKGECTSCGDDGTHCARLGLPADNWPLSTRHNNITHLPLYLSTTAGPNFCLYHYLVRVDVAEDGGQATLRGHLKISFIKDDGTITQFDLSSYDPVTLTRGGHREFFLEHHEDFSSSTEALVDWTYQVDVFDPLSYCVIFCDTSLPLSTITVTSVDMIPSHRGRESSNQQQQQENNSNQQQENNSNQQQEENYSNQQQQQEENYSASAVGTPAGTDTLTADSTPFISNQSLLPPPAQHRSFRRPPVRLSFPPSSLLFNVM</sequence>
<dbReference type="CDD" id="cd00707">
    <property type="entry name" value="Pancreat_lipase_like"/>
    <property type="match status" value="1"/>
</dbReference>
<proteinExistence type="inferred from homology"/>
<feature type="compositionally biased region" description="Basic and acidic residues" evidence="6">
    <location>
        <begin position="152"/>
        <end position="162"/>
    </location>
</feature>
<evidence type="ECO:0000256" key="4">
    <source>
        <dbReference type="ARBA" id="ARBA00023157"/>
    </source>
</evidence>
<dbReference type="Pfam" id="PF00151">
    <property type="entry name" value="Lipase"/>
    <property type="match status" value="1"/>
</dbReference>
<dbReference type="InterPro" id="IPR002331">
    <property type="entry name" value="Lipase_panc"/>
</dbReference>
<dbReference type="PRINTS" id="PR00821">
    <property type="entry name" value="TAGLIPASE"/>
</dbReference>
<feature type="compositionally biased region" description="Basic and acidic residues" evidence="6">
    <location>
        <begin position="253"/>
        <end position="265"/>
    </location>
</feature>
<gene>
    <name evidence="8" type="ORF">Pcinc_024752</name>
</gene>
<dbReference type="GO" id="GO:0005615">
    <property type="term" value="C:extracellular space"/>
    <property type="evidence" value="ECO:0007669"/>
    <property type="project" value="TreeGrafter"/>
</dbReference>
<evidence type="ECO:0000259" key="7">
    <source>
        <dbReference type="Pfam" id="PF00151"/>
    </source>
</evidence>
<dbReference type="InterPro" id="IPR029058">
    <property type="entry name" value="AB_hydrolase_fold"/>
</dbReference>
<feature type="compositionally biased region" description="Low complexity" evidence="6">
    <location>
        <begin position="224"/>
        <end position="243"/>
    </location>
</feature>
<dbReference type="PRINTS" id="PR00823">
    <property type="entry name" value="PANCLIPASE"/>
</dbReference>
<comment type="caution">
    <text evidence="8">The sequence shown here is derived from an EMBL/GenBank/DDBJ whole genome shotgun (WGS) entry which is preliminary data.</text>
</comment>
<evidence type="ECO:0000256" key="5">
    <source>
        <dbReference type="RuleBase" id="RU004262"/>
    </source>
</evidence>
<feature type="region of interest" description="Disordered" evidence="6">
    <location>
        <begin position="142"/>
        <end position="190"/>
    </location>
</feature>
<evidence type="ECO:0000256" key="1">
    <source>
        <dbReference type="ARBA" id="ARBA00004613"/>
    </source>
</evidence>
<feature type="compositionally biased region" description="Polar residues" evidence="6">
    <location>
        <begin position="835"/>
        <end position="852"/>
    </location>
</feature>
<dbReference type="PANTHER" id="PTHR11610">
    <property type="entry name" value="LIPASE"/>
    <property type="match status" value="1"/>
</dbReference>